<dbReference type="Gene3D" id="3.40.630.30">
    <property type="match status" value="1"/>
</dbReference>
<evidence type="ECO:0000259" key="3">
    <source>
        <dbReference type="PROSITE" id="PS51186"/>
    </source>
</evidence>
<evidence type="ECO:0000256" key="2">
    <source>
        <dbReference type="ARBA" id="ARBA00023315"/>
    </source>
</evidence>
<protein>
    <submittedName>
        <fullName evidence="4">L-methionine sulfoximine/L-methionine sulfone acetyltransferase</fullName>
        <ecNumber evidence="4">2.3.1.-</ecNumber>
    </submittedName>
</protein>
<gene>
    <name evidence="4" type="ORF">SDC9_32795</name>
</gene>
<keyword evidence="1 4" id="KW-0808">Transferase</keyword>
<dbReference type="GO" id="GO:0016747">
    <property type="term" value="F:acyltransferase activity, transferring groups other than amino-acyl groups"/>
    <property type="evidence" value="ECO:0007669"/>
    <property type="project" value="InterPro"/>
</dbReference>
<keyword evidence="2 4" id="KW-0012">Acyltransferase</keyword>
<dbReference type="PANTHER" id="PTHR43072:SF23">
    <property type="entry name" value="UPF0039 PROTEIN C11D3.02C"/>
    <property type="match status" value="1"/>
</dbReference>
<dbReference type="InterPro" id="IPR016181">
    <property type="entry name" value="Acyl_CoA_acyltransferase"/>
</dbReference>
<dbReference type="Pfam" id="PF00583">
    <property type="entry name" value="Acetyltransf_1"/>
    <property type="match status" value="1"/>
</dbReference>
<sequence length="163" mass="18771">MNCSIREMDDDDWVRVSEIYQEALLEGISTFETVCPPFESWDKAHLKDCRYVMLSDNTVVGWCAVSPTSAREAYKGVVEVSIYFDKAFRGLGLGTQLLDHLCRKSEEKGYWCLFVNILSINPASISLHVKCGFREVGYRERIAKDRFGQWQNTIVMERRNAIT</sequence>
<dbReference type="EC" id="2.3.1.-" evidence="4"/>
<organism evidence="4">
    <name type="scientific">bioreactor metagenome</name>
    <dbReference type="NCBI Taxonomy" id="1076179"/>
    <lineage>
        <taxon>unclassified sequences</taxon>
        <taxon>metagenomes</taxon>
        <taxon>ecological metagenomes</taxon>
    </lineage>
</organism>
<comment type="caution">
    <text evidence="4">The sequence shown here is derived from an EMBL/GenBank/DDBJ whole genome shotgun (WGS) entry which is preliminary data.</text>
</comment>
<dbReference type="CDD" id="cd04301">
    <property type="entry name" value="NAT_SF"/>
    <property type="match status" value="1"/>
</dbReference>
<name>A0A644V640_9ZZZZ</name>
<feature type="domain" description="N-acetyltransferase" evidence="3">
    <location>
        <begin position="3"/>
        <end position="161"/>
    </location>
</feature>
<dbReference type="EMBL" id="VSSQ01000228">
    <property type="protein sequence ID" value="MPL86808.1"/>
    <property type="molecule type" value="Genomic_DNA"/>
</dbReference>
<dbReference type="SUPFAM" id="SSF55729">
    <property type="entry name" value="Acyl-CoA N-acyltransferases (Nat)"/>
    <property type="match status" value="1"/>
</dbReference>
<dbReference type="PROSITE" id="PS51186">
    <property type="entry name" value="GNAT"/>
    <property type="match status" value="1"/>
</dbReference>
<dbReference type="PANTHER" id="PTHR43072">
    <property type="entry name" value="N-ACETYLTRANSFERASE"/>
    <property type="match status" value="1"/>
</dbReference>
<accession>A0A644V640</accession>
<dbReference type="AlphaFoldDB" id="A0A644V640"/>
<dbReference type="InterPro" id="IPR000182">
    <property type="entry name" value="GNAT_dom"/>
</dbReference>
<evidence type="ECO:0000313" key="4">
    <source>
        <dbReference type="EMBL" id="MPL86808.1"/>
    </source>
</evidence>
<proteinExistence type="predicted"/>
<reference evidence="4" key="1">
    <citation type="submission" date="2019-08" db="EMBL/GenBank/DDBJ databases">
        <authorList>
            <person name="Kucharzyk K."/>
            <person name="Murdoch R.W."/>
            <person name="Higgins S."/>
            <person name="Loffler F."/>
        </authorList>
    </citation>
    <scope>NUCLEOTIDE SEQUENCE</scope>
</reference>
<evidence type="ECO:0000256" key="1">
    <source>
        <dbReference type="ARBA" id="ARBA00022679"/>
    </source>
</evidence>